<proteinExistence type="inferred from homology"/>
<comment type="similarity">
    <text evidence="1 2">Belongs to the ArsC family.</text>
</comment>
<reference evidence="3 4" key="1">
    <citation type="journal article" date="2014" name="Int. J. Syst. Evol. Microbiol.">
        <title>Carboxylicivirga gen. nov. in the family Marinilabiliaceae with two novel species, Carboxylicivirga mesophila sp. nov. and Carboxylicivirga taeanensis sp. nov., and reclassification of Cytophaga fermentans as Saccharicrinis fermentans gen. nov., comb. nov.</title>
        <authorList>
            <person name="Yang S.H."/>
            <person name="Seo H.S."/>
            <person name="Woo J.H."/>
            <person name="Oh H.M."/>
            <person name="Jang H."/>
            <person name="Lee J.H."/>
            <person name="Kim S.J."/>
            <person name="Kwon K.K."/>
        </authorList>
    </citation>
    <scope>NUCLEOTIDE SEQUENCE [LARGE SCALE GENOMIC DNA]</scope>
    <source>
        <strain evidence="3 4">JCM 18290</strain>
    </source>
</reference>
<protein>
    <recommendedName>
        <fullName evidence="5">Arsenate reductase</fullName>
    </recommendedName>
</protein>
<dbReference type="PROSITE" id="PS51353">
    <property type="entry name" value="ARSC"/>
    <property type="match status" value="1"/>
</dbReference>
<dbReference type="EMBL" id="JAGUCN010000036">
    <property type="protein sequence ID" value="MBS2213831.1"/>
    <property type="molecule type" value="Genomic_DNA"/>
</dbReference>
<dbReference type="SUPFAM" id="SSF52833">
    <property type="entry name" value="Thioredoxin-like"/>
    <property type="match status" value="1"/>
</dbReference>
<accession>A0ABS5KFP2</accession>
<sequence>MLKGKVYLLQTCNTCKRILKQVKIFGDFDVRDVKKYPLSTEEIDDLAQKAGGYERIFNKQSQKYRQLGLKDKVLSEADYRKLLAEEYTFLKRPVFLIDDKIFIGNSNSTVDLLTKYLVSNK</sequence>
<dbReference type="Gene3D" id="3.40.30.10">
    <property type="entry name" value="Glutaredoxin"/>
    <property type="match status" value="1"/>
</dbReference>
<evidence type="ECO:0000313" key="4">
    <source>
        <dbReference type="Proteomes" id="UP000721861"/>
    </source>
</evidence>
<evidence type="ECO:0000313" key="3">
    <source>
        <dbReference type="EMBL" id="MBS2213831.1"/>
    </source>
</evidence>
<comment type="caution">
    <text evidence="3">The sequence shown here is derived from an EMBL/GenBank/DDBJ whole genome shotgun (WGS) entry which is preliminary data.</text>
</comment>
<dbReference type="PANTHER" id="PTHR30041">
    <property type="entry name" value="ARSENATE REDUCTASE"/>
    <property type="match status" value="1"/>
</dbReference>
<dbReference type="Pfam" id="PF03960">
    <property type="entry name" value="ArsC"/>
    <property type="match status" value="1"/>
</dbReference>
<name>A0ABS5KFP2_9BACT</name>
<evidence type="ECO:0008006" key="5">
    <source>
        <dbReference type="Google" id="ProtNLM"/>
    </source>
</evidence>
<dbReference type="PANTHER" id="PTHR30041:SF8">
    <property type="entry name" value="PROTEIN YFFB"/>
    <property type="match status" value="1"/>
</dbReference>
<keyword evidence="4" id="KW-1185">Reference proteome</keyword>
<evidence type="ECO:0000256" key="1">
    <source>
        <dbReference type="ARBA" id="ARBA00007198"/>
    </source>
</evidence>
<evidence type="ECO:0000256" key="2">
    <source>
        <dbReference type="PROSITE-ProRule" id="PRU01282"/>
    </source>
</evidence>
<organism evidence="3 4">
    <name type="scientific">Carboxylicivirga mesophila</name>
    <dbReference type="NCBI Taxonomy" id="1166478"/>
    <lineage>
        <taxon>Bacteria</taxon>
        <taxon>Pseudomonadati</taxon>
        <taxon>Bacteroidota</taxon>
        <taxon>Bacteroidia</taxon>
        <taxon>Marinilabiliales</taxon>
        <taxon>Marinilabiliaceae</taxon>
        <taxon>Carboxylicivirga</taxon>
    </lineage>
</organism>
<dbReference type="RefSeq" id="WP_212231555.1">
    <property type="nucleotide sequence ID" value="NZ_JAGUCN010000036.1"/>
</dbReference>
<dbReference type="Proteomes" id="UP000721861">
    <property type="component" value="Unassembled WGS sequence"/>
</dbReference>
<dbReference type="InterPro" id="IPR006660">
    <property type="entry name" value="Arsenate_reductase-like"/>
</dbReference>
<dbReference type="InterPro" id="IPR036249">
    <property type="entry name" value="Thioredoxin-like_sf"/>
</dbReference>
<gene>
    <name evidence="3" type="ORF">KEM09_20655</name>
</gene>